<evidence type="ECO:0000256" key="1">
    <source>
        <dbReference type="ARBA" id="ARBA00022729"/>
    </source>
</evidence>
<evidence type="ECO:0000313" key="3">
    <source>
        <dbReference type="EMBL" id="WGM03056.1"/>
    </source>
</evidence>
<reference evidence="3" key="1">
    <citation type="submission" date="2023-04" db="EMBL/GenBank/DDBJ databases">
        <title>Genome dynamics across the evolutionary transition to endosymbiosis.</title>
        <authorList>
            <person name="Siozios S."/>
            <person name="Nadal-Jimenez P."/>
            <person name="Azagi T."/>
            <person name="Sprong H."/>
            <person name="Frost C.L."/>
            <person name="Parratt S.R."/>
            <person name="Taylor G."/>
            <person name="Brettell L."/>
            <person name="Lew K.C."/>
            <person name="Croft L."/>
            <person name="King K.C."/>
            <person name="Brockhurst M.A."/>
            <person name="Hypsa V."/>
            <person name="Novakova E."/>
            <person name="Darby A.C."/>
            <person name="Hurst G.D.D."/>
        </authorList>
    </citation>
    <scope>NUCLEOTIDE SEQUENCE</scope>
    <source>
        <strain evidence="2">AIh</strain>
        <strain evidence="3">APv</strain>
    </source>
</reference>
<gene>
    <name evidence="2" type="ORF">QE207_10905</name>
    <name evidence="3" type="ORF">QE210_08335</name>
</gene>
<dbReference type="AlphaFoldDB" id="A0AA95GS57"/>
<dbReference type="Proteomes" id="UP001177597">
    <property type="component" value="Chromosome"/>
</dbReference>
<evidence type="ECO:0000313" key="4">
    <source>
        <dbReference type="Proteomes" id="UP001177595"/>
    </source>
</evidence>
<dbReference type="RefSeq" id="WP_280626141.1">
    <property type="nucleotide sequence ID" value="NZ_CP123498.1"/>
</dbReference>
<dbReference type="EMBL" id="CP123498">
    <property type="protein sequence ID" value="WGL94249.1"/>
    <property type="molecule type" value="Genomic_DNA"/>
</dbReference>
<proteinExistence type="predicted"/>
<organism evidence="3 4">
    <name type="scientific">Arsenophonus nasoniae</name>
    <name type="common">son-killer infecting Nasonia vitripennis</name>
    <dbReference type="NCBI Taxonomy" id="638"/>
    <lineage>
        <taxon>Bacteria</taxon>
        <taxon>Pseudomonadati</taxon>
        <taxon>Pseudomonadota</taxon>
        <taxon>Gammaproteobacteria</taxon>
        <taxon>Enterobacterales</taxon>
        <taxon>Morganellaceae</taxon>
        <taxon>Arsenophonus</taxon>
    </lineage>
</organism>
<dbReference type="Proteomes" id="UP001177595">
    <property type="component" value="Chromosome"/>
</dbReference>
<keyword evidence="1" id="KW-0732">Signal</keyword>
<evidence type="ECO:0000313" key="2">
    <source>
        <dbReference type="EMBL" id="WGL94249.1"/>
    </source>
</evidence>
<dbReference type="Pfam" id="PF06932">
    <property type="entry name" value="DUF1283"/>
    <property type="match status" value="1"/>
</dbReference>
<protein>
    <submittedName>
        <fullName evidence="3">DUF1283 family protein</fullName>
    </submittedName>
</protein>
<dbReference type="EMBL" id="CP123504">
    <property type="protein sequence ID" value="WGM03056.1"/>
    <property type="molecule type" value="Genomic_DNA"/>
</dbReference>
<dbReference type="InterPro" id="IPR009700">
    <property type="entry name" value="DUF1283"/>
</dbReference>
<accession>A0AA95GS57</accession>
<dbReference type="NCBIfam" id="NF010180">
    <property type="entry name" value="PRK13659.1"/>
    <property type="match status" value="1"/>
</dbReference>
<name>A0AA95GS57_9GAMM</name>
<sequence length="105" mass="12073">MFKSISILALLAGYLSIGTVYAVELFVHDGNSALTKEQAREQKEQWNETQLLRKKVNKRTEKEFDKLDKAIDESEACYKSSKLNAYWESKTKRCLDSNTGQPIRP</sequence>